<keyword evidence="3" id="KW-1185">Reference proteome</keyword>
<accession>A0AAV9NLY8</accession>
<dbReference type="RefSeq" id="XP_064710663.1">
    <property type="nucleotide sequence ID" value="XM_064851660.1"/>
</dbReference>
<dbReference type="AlphaFoldDB" id="A0AAV9NLY8"/>
<sequence length="284" mass="29630">MANPFMYPFGLPAMAPPPGFAGKTQYQYVTKDGGPPNQGKPPGAAAPPAAGGPPPPYSFFPRAGSCAPAPQAGAFFVPPSAGNPGMFCVPNGSSPAPAPQPPGLVYFPSATAPPPAPIAYPIPTPAAVAQAAARAPEPPVSGNRIKESLVVLRESGGAGYIASKHNATFHIFDRGLLSIYTPDGNKRINIPSHANEGFKIQMAACSLPMEEFIEQLDCIKDAPPNWPRSQIGIAELKDYGNGSFEVGTRIMLDDARSKETLSQVFGNVVGEAGLARPIYLTRIP</sequence>
<dbReference type="EMBL" id="JAVRRD010000003">
    <property type="protein sequence ID" value="KAK5061566.1"/>
    <property type="molecule type" value="Genomic_DNA"/>
</dbReference>
<name>A0AAV9NLY8_9EURO</name>
<evidence type="ECO:0000313" key="2">
    <source>
        <dbReference type="EMBL" id="KAK5061566.1"/>
    </source>
</evidence>
<organism evidence="2 3">
    <name type="scientific">Exophiala bonariae</name>
    <dbReference type="NCBI Taxonomy" id="1690606"/>
    <lineage>
        <taxon>Eukaryota</taxon>
        <taxon>Fungi</taxon>
        <taxon>Dikarya</taxon>
        <taxon>Ascomycota</taxon>
        <taxon>Pezizomycotina</taxon>
        <taxon>Eurotiomycetes</taxon>
        <taxon>Chaetothyriomycetidae</taxon>
        <taxon>Chaetothyriales</taxon>
        <taxon>Herpotrichiellaceae</taxon>
        <taxon>Exophiala</taxon>
    </lineage>
</organism>
<evidence type="ECO:0000256" key="1">
    <source>
        <dbReference type="SAM" id="MobiDB-lite"/>
    </source>
</evidence>
<dbReference type="GeneID" id="89976275"/>
<comment type="caution">
    <text evidence="2">The sequence shown here is derived from an EMBL/GenBank/DDBJ whole genome shotgun (WGS) entry which is preliminary data.</text>
</comment>
<feature type="compositionally biased region" description="Low complexity" evidence="1">
    <location>
        <begin position="33"/>
        <end position="49"/>
    </location>
</feature>
<feature type="region of interest" description="Disordered" evidence="1">
    <location>
        <begin position="22"/>
        <end position="54"/>
    </location>
</feature>
<proteinExistence type="predicted"/>
<gene>
    <name evidence="2" type="ORF">LTR84_008110</name>
</gene>
<evidence type="ECO:0000313" key="3">
    <source>
        <dbReference type="Proteomes" id="UP001358417"/>
    </source>
</evidence>
<protein>
    <submittedName>
        <fullName evidence="2">Uncharacterized protein</fullName>
    </submittedName>
</protein>
<reference evidence="2 3" key="1">
    <citation type="submission" date="2023-08" db="EMBL/GenBank/DDBJ databases">
        <title>Black Yeasts Isolated from many extreme environments.</title>
        <authorList>
            <person name="Coleine C."/>
            <person name="Stajich J.E."/>
            <person name="Selbmann L."/>
        </authorList>
    </citation>
    <scope>NUCLEOTIDE SEQUENCE [LARGE SCALE GENOMIC DNA]</scope>
    <source>
        <strain evidence="2 3">CCFEE 5792</strain>
    </source>
</reference>
<dbReference type="Proteomes" id="UP001358417">
    <property type="component" value="Unassembled WGS sequence"/>
</dbReference>